<dbReference type="Pfam" id="PF00534">
    <property type="entry name" value="Glycos_transf_1"/>
    <property type="match status" value="1"/>
</dbReference>
<sequence length="359" mass="40880">MRVVQLLPTLSFGDAIGNDTIALKGVISEMGYTTDIYAENIDKRLPEGIAQKADKLRDLKKDDVLIYHKSTGTDLTFKIDNYKCRRIMVYHNITPPEFFRPYSTAATQLTEHGYKGVEYLRDKIDYVLAVSAYNRSELVKMGYTCPMDIRPILIKFDDYRQTPDEATIKKYSDGKKNLVFVGRIAPNKKQENVIRAFYCYKKLNPESRLILVGSSTGMENYYERLVKYANALGIGDDVIFPGHIKFSEILAYYRLADAFVCMSEHEGFCVPLVEAMFFDVPVIAYDTSAISDTLGGSGVLLDNNDPVFAAAVIDRVLKDEKLRESIIEGQRRRLEDFSYERIKATFEKELTDFINGKKA</sequence>
<feature type="domain" description="Glycosyl transferase family 1" evidence="2">
    <location>
        <begin position="172"/>
        <end position="332"/>
    </location>
</feature>
<evidence type="ECO:0000313" key="3">
    <source>
        <dbReference type="EMBL" id="SHM16788.1"/>
    </source>
</evidence>
<dbReference type="SUPFAM" id="SSF53756">
    <property type="entry name" value="UDP-Glycosyltransferase/glycogen phosphorylase"/>
    <property type="match status" value="1"/>
</dbReference>
<organism evidence="3 4">
    <name type="scientific">Ruminococcus flavefaciens</name>
    <dbReference type="NCBI Taxonomy" id="1265"/>
    <lineage>
        <taxon>Bacteria</taxon>
        <taxon>Bacillati</taxon>
        <taxon>Bacillota</taxon>
        <taxon>Clostridia</taxon>
        <taxon>Eubacteriales</taxon>
        <taxon>Oscillospiraceae</taxon>
        <taxon>Ruminococcus</taxon>
    </lineage>
</organism>
<dbReference type="Gene3D" id="3.40.50.2000">
    <property type="entry name" value="Glycogen Phosphorylase B"/>
    <property type="match status" value="2"/>
</dbReference>
<dbReference type="Proteomes" id="UP000184394">
    <property type="component" value="Unassembled WGS sequence"/>
</dbReference>
<dbReference type="GO" id="GO:0016757">
    <property type="term" value="F:glycosyltransferase activity"/>
    <property type="evidence" value="ECO:0007669"/>
    <property type="project" value="InterPro"/>
</dbReference>
<dbReference type="InterPro" id="IPR001296">
    <property type="entry name" value="Glyco_trans_1"/>
</dbReference>
<dbReference type="GO" id="GO:0009103">
    <property type="term" value="P:lipopolysaccharide biosynthetic process"/>
    <property type="evidence" value="ECO:0007669"/>
    <property type="project" value="TreeGrafter"/>
</dbReference>
<dbReference type="PANTHER" id="PTHR46401:SF2">
    <property type="entry name" value="GLYCOSYLTRANSFERASE WBBK-RELATED"/>
    <property type="match status" value="1"/>
</dbReference>
<evidence type="ECO:0000256" key="1">
    <source>
        <dbReference type="ARBA" id="ARBA00022679"/>
    </source>
</evidence>
<dbReference type="EMBL" id="FRCT01000001">
    <property type="protein sequence ID" value="SHM16788.1"/>
    <property type="molecule type" value="Genomic_DNA"/>
</dbReference>
<reference evidence="3 4" key="1">
    <citation type="submission" date="2016-11" db="EMBL/GenBank/DDBJ databases">
        <authorList>
            <person name="Jaros S."/>
            <person name="Januszkiewicz K."/>
            <person name="Wedrychowicz H."/>
        </authorList>
    </citation>
    <scope>NUCLEOTIDE SEQUENCE [LARGE SCALE GENOMIC DNA]</scope>
    <source>
        <strain evidence="3 4">Y1</strain>
    </source>
</reference>
<evidence type="ECO:0000259" key="2">
    <source>
        <dbReference type="Pfam" id="PF00534"/>
    </source>
</evidence>
<proteinExistence type="predicted"/>
<dbReference type="AlphaFoldDB" id="A0A1M7GKX9"/>
<dbReference type="OrthoDB" id="9787617at2"/>
<dbReference type="RefSeq" id="WP_072948091.1">
    <property type="nucleotide sequence ID" value="NZ_FRCT01000001.1"/>
</dbReference>
<name>A0A1M7GKX9_RUMFL</name>
<evidence type="ECO:0000313" key="4">
    <source>
        <dbReference type="Proteomes" id="UP000184394"/>
    </source>
</evidence>
<keyword evidence="1 3" id="KW-0808">Transferase</keyword>
<protein>
    <submittedName>
        <fullName evidence="3">Glycosyltransferase involved in cell wall bisynthesis</fullName>
    </submittedName>
</protein>
<accession>A0A1M7GKX9</accession>
<gene>
    <name evidence="3" type="ORF">SAMN04487860_101360</name>
</gene>
<dbReference type="PANTHER" id="PTHR46401">
    <property type="entry name" value="GLYCOSYLTRANSFERASE WBBK-RELATED"/>
    <property type="match status" value="1"/>
</dbReference>